<name>A0A923N3A0_9FLAO</name>
<sequence length="216" mass="24484">MKNFRFLRSFCLVVLVVASFTNCSNDNSDDSNQVASNPDLKVKFTLDGFNDYEGEYDELNYWESSLQKNGTTEYSLTTLADRKGIDSDDKAHVALHFNFSFIATEQLKAGQIYNISQINYVDGNFALKNDEPNSLLGICGYLNIEIDNTTTGQIKIKSVSGKRISGEFYFTKLHNVYYNSGSPTFKNWYENVGCFDSSIPKYVNISKGEFFNVEIQ</sequence>
<reference evidence="2 3" key="1">
    <citation type="submission" date="2020-08" db="EMBL/GenBank/DDBJ databases">
        <title>Description of novel Flavobacterium F-392 isolate.</title>
        <authorList>
            <person name="Saticioglu I.B."/>
            <person name="Duman M."/>
            <person name="Altun S."/>
        </authorList>
    </citation>
    <scope>NUCLEOTIDE SEQUENCE [LARGE SCALE GENOMIC DNA]</scope>
    <source>
        <strain evidence="2 3">F-392</strain>
    </source>
</reference>
<feature type="signal peptide" evidence="1">
    <location>
        <begin position="1"/>
        <end position="24"/>
    </location>
</feature>
<accession>A0A923N3A0</accession>
<proteinExistence type="predicted"/>
<keyword evidence="3" id="KW-1185">Reference proteome</keyword>
<keyword evidence="1" id="KW-0732">Signal</keyword>
<dbReference type="AlphaFoldDB" id="A0A923N3A0"/>
<protein>
    <recommendedName>
        <fullName evidence="4">Lipoprotein</fullName>
    </recommendedName>
</protein>
<evidence type="ECO:0008006" key="4">
    <source>
        <dbReference type="Google" id="ProtNLM"/>
    </source>
</evidence>
<dbReference type="RefSeq" id="WP_187020854.1">
    <property type="nucleotide sequence ID" value="NZ_JACRUK010000054.1"/>
</dbReference>
<organism evidence="2 3">
    <name type="scientific">Flavobacterium muglaense</name>
    <dbReference type="NCBI Taxonomy" id="2764716"/>
    <lineage>
        <taxon>Bacteria</taxon>
        <taxon>Pseudomonadati</taxon>
        <taxon>Bacteroidota</taxon>
        <taxon>Flavobacteriia</taxon>
        <taxon>Flavobacteriales</taxon>
        <taxon>Flavobacteriaceae</taxon>
        <taxon>Flavobacterium</taxon>
    </lineage>
</organism>
<evidence type="ECO:0000256" key="1">
    <source>
        <dbReference type="SAM" id="SignalP"/>
    </source>
</evidence>
<dbReference type="EMBL" id="JACRUL010000054">
    <property type="protein sequence ID" value="MBC5845809.1"/>
    <property type="molecule type" value="Genomic_DNA"/>
</dbReference>
<feature type="chain" id="PRO_5037736485" description="Lipoprotein" evidence="1">
    <location>
        <begin position="25"/>
        <end position="216"/>
    </location>
</feature>
<dbReference type="Proteomes" id="UP000641454">
    <property type="component" value="Unassembled WGS sequence"/>
</dbReference>
<evidence type="ECO:0000313" key="2">
    <source>
        <dbReference type="EMBL" id="MBC5845809.1"/>
    </source>
</evidence>
<evidence type="ECO:0000313" key="3">
    <source>
        <dbReference type="Proteomes" id="UP000641454"/>
    </source>
</evidence>
<gene>
    <name evidence="2" type="ORF">H8R25_15405</name>
</gene>
<comment type="caution">
    <text evidence="2">The sequence shown here is derived from an EMBL/GenBank/DDBJ whole genome shotgun (WGS) entry which is preliminary data.</text>
</comment>